<gene>
    <name evidence="3" type="ORF">K788_0001647</name>
</gene>
<dbReference type="KEGG" id="bcai:K788_0001647"/>
<keyword evidence="1" id="KW-0862">Zinc</keyword>
<dbReference type="PROSITE" id="PS50157">
    <property type="entry name" value="ZINC_FINGER_C2H2_2"/>
    <property type="match status" value="1"/>
</dbReference>
<evidence type="ECO:0000256" key="1">
    <source>
        <dbReference type="PROSITE-ProRule" id="PRU00042"/>
    </source>
</evidence>
<geneLocation type="plasmid" evidence="4"/>
<keyword evidence="1" id="KW-0479">Metal-binding</keyword>
<dbReference type="InterPro" id="IPR013429">
    <property type="entry name" value="Regulatory_FmdB_Zinc_ribbon"/>
</dbReference>
<evidence type="ECO:0000259" key="2">
    <source>
        <dbReference type="PROSITE" id="PS50157"/>
    </source>
</evidence>
<feature type="domain" description="C2H2-type" evidence="2">
    <location>
        <begin position="27"/>
        <end position="45"/>
    </location>
</feature>
<protein>
    <submittedName>
        <fullName evidence="3">Putative regulatory protein, FmdB family</fullName>
    </submittedName>
</protein>
<dbReference type="Pfam" id="PF09723">
    <property type="entry name" value="Zn_ribbon_8"/>
    <property type="match status" value="1"/>
</dbReference>
<reference evidence="3 4" key="1">
    <citation type="journal article" date="2014" name="Genome Announc.">
        <title>Draft Genome Sequence of the Haloacid-Degrading Burkholderia caribensis Strain MBA4.</title>
        <authorList>
            <person name="Pan Y."/>
            <person name="Kong K.F."/>
            <person name="Tsang J.S."/>
        </authorList>
    </citation>
    <scope>NUCLEOTIDE SEQUENCE [LARGE SCALE GENOMIC DNA]</scope>
    <source>
        <strain evidence="3 4">MBA4</strain>
        <plasmid evidence="4">Plasmid</plasmid>
    </source>
</reference>
<accession>A0A0P0RMC0</accession>
<dbReference type="InterPro" id="IPR013087">
    <property type="entry name" value="Znf_C2H2_type"/>
</dbReference>
<dbReference type="AlphaFoldDB" id="A0A0P0RMC0"/>
<proteinExistence type="predicted"/>
<keyword evidence="3" id="KW-0614">Plasmid</keyword>
<dbReference type="SMART" id="SM00834">
    <property type="entry name" value="CxxC_CXXC_SSSS"/>
    <property type="match status" value="1"/>
</dbReference>
<dbReference type="Proteomes" id="UP000019146">
    <property type="component" value="Plasmid unnamed"/>
</dbReference>
<dbReference type="Gene3D" id="2.20.28.30">
    <property type="entry name" value="RNA polymerase ii, chain L"/>
    <property type="match status" value="1"/>
</dbReference>
<keyword evidence="1" id="KW-0863">Zinc-finger</keyword>
<dbReference type="EMBL" id="CP012748">
    <property type="protein sequence ID" value="ALL69995.1"/>
    <property type="molecule type" value="Genomic_DNA"/>
</dbReference>
<name>A0A0P0RMC0_9BURK</name>
<dbReference type="NCBIfam" id="TIGR02605">
    <property type="entry name" value="CxxC_CxxC_SSSS"/>
    <property type="match status" value="1"/>
</dbReference>
<dbReference type="GO" id="GO:0008270">
    <property type="term" value="F:zinc ion binding"/>
    <property type="evidence" value="ECO:0007669"/>
    <property type="project" value="UniProtKB-KW"/>
</dbReference>
<organism evidence="3 4">
    <name type="scientific">Paraburkholderia caribensis MBA4</name>
    <dbReference type="NCBI Taxonomy" id="1323664"/>
    <lineage>
        <taxon>Bacteria</taxon>
        <taxon>Pseudomonadati</taxon>
        <taxon>Pseudomonadota</taxon>
        <taxon>Betaproteobacteria</taxon>
        <taxon>Burkholderiales</taxon>
        <taxon>Burkholderiaceae</taxon>
        <taxon>Paraburkholderia</taxon>
    </lineage>
</organism>
<evidence type="ECO:0000313" key="3">
    <source>
        <dbReference type="EMBL" id="ALL69995.1"/>
    </source>
</evidence>
<sequence>MRFRGDAVLHPHPILPHRRMSMPTYQYRCESCGEKFEHAEHVAEHATAQLKCPKCGSDKVQHAPTPFVAKTSRKS</sequence>
<evidence type="ECO:0000313" key="4">
    <source>
        <dbReference type="Proteomes" id="UP000019146"/>
    </source>
</evidence>